<evidence type="ECO:0008006" key="4">
    <source>
        <dbReference type="Google" id="ProtNLM"/>
    </source>
</evidence>
<sequence length="126" mass="13059">MKLVRAPRCINCFVEFTDLASAMAVHHSLQGAILQSSDRGGIRIQYSKNPFGKKRDASGNLVDLRNHVASQLAELDAATNSAGVTVTDFINNCATNNNGASAATAAADPGSHSTNGADAQNEAATT</sequence>
<evidence type="ECO:0000313" key="2">
    <source>
        <dbReference type="EMBL" id="CAD7697712.1"/>
    </source>
</evidence>
<proteinExistence type="predicted"/>
<reference evidence="2" key="1">
    <citation type="submission" date="2020-12" db="EMBL/GenBank/DDBJ databases">
        <authorList>
            <person name="Iha C."/>
        </authorList>
    </citation>
    <scope>NUCLEOTIDE SEQUENCE</scope>
</reference>
<dbReference type="EMBL" id="CAJHUC010000702">
    <property type="protein sequence ID" value="CAD7697712.1"/>
    <property type="molecule type" value="Genomic_DNA"/>
</dbReference>
<accession>A0A8S1ISB7</accession>
<protein>
    <recommendedName>
        <fullName evidence="4">RRM domain-containing protein</fullName>
    </recommendedName>
</protein>
<comment type="caution">
    <text evidence="2">The sequence shown here is derived from an EMBL/GenBank/DDBJ whole genome shotgun (WGS) entry which is preliminary data.</text>
</comment>
<name>A0A8S1ISB7_9CHLO</name>
<dbReference type="Proteomes" id="UP000708148">
    <property type="component" value="Unassembled WGS sequence"/>
</dbReference>
<dbReference type="AlphaFoldDB" id="A0A8S1ISB7"/>
<evidence type="ECO:0000313" key="3">
    <source>
        <dbReference type="Proteomes" id="UP000708148"/>
    </source>
</evidence>
<feature type="region of interest" description="Disordered" evidence="1">
    <location>
        <begin position="100"/>
        <end position="126"/>
    </location>
</feature>
<dbReference type="OrthoDB" id="431169at2759"/>
<gene>
    <name evidence="2" type="ORF">OSTQU699_LOCUS3073</name>
</gene>
<evidence type="ECO:0000256" key="1">
    <source>
        <dbReference type="SAM" id="MobiDB-lite"/>
    </source>
</evidence>
<keyword evidence="3" id="KW-1185">Reference proteome</keyword>
<feature type="compositionally biased region" description="Polar residues" evidence="1">
    <location>
        <begin position="111"/>
        <end position="126"/>
    </location>
</feature>
<organism evidence="2 3">
    <name type="scientific">Ostreobium quekettii</name>
    <dbReference type="NCBI Taxonomy" id="121088"/>
    <lineage>
        <taxon>Eukaryota</taxon>
        <taxon>Viridiplantae</taxon>
        <taxon>Chlorophyta</taxon>
        <taxon>core chlorophytes</taxon>
        <taxon>Ulvophyceae</taxon>
        <taxon>TCBD clade</taxon>
        <taxon>Bryopsidales</taxon>
        <taxon>Ostreobineae</taxon>
        <taxon>Ostreobiaceae</taxon>
        <taxon>Ostreobium</taxon>
    </lineage>
</organism>
<dbReference type="Gene3D" id="3.30.70.330">
    <property type="match status" value="1"/>
</dbReference>
<dbReference type="InterPro" id="IPR012677">
    <property type="entry name" value="Nucleotide-bd_a/b_plait_sf"/>
</dbReference>